<sequence length="454" mass="48577">MTRTVTLVLVSPGGELLGETEPFEPPSPWWQQVDDFGPGLQVLRLLYSDTAGPPGGHVTYLAELTDEAANIRKIRRRTSAERNTATIPSSAATANNPSSAATANNPSSAATANNPSSAGAAATSSSPSSGAGGRDHRAYRGDWREPHAKRAPYAELGGPTASIEWATGIVPGTTAHQCRTWNLSAIWRFDDEDGNPVAWLKQVPRFFAHEPHAIRLIDGVAPGLVPQLIADGEDGRMLLAHAPGEDRYGAGADLCARIAAAFHPIQAHFAVHTDALARIPDARLDKTLAEYVRIAEPYYDGIPGLRELIADLPRRFAEIADCGLPDTLVHGDLHPGNVRTDDAGRITIMDWGDCVLGHPALDILRLTDAGTNGSERGPSLPGRDGLLAAWADRWREGVPGSDPERAVELMRPVADLRSALIYSEFLENIEPTEWPYHATDVPEGLSAAVATARG</sequence>
<protein>
    <submittedName>
        <fullName evidence="3">Aminoglycoside phosphotransferase family protein</fullName>
    </submittedName>
</protein>
<dbReference type="EMBL" id="JAMQOL010000018">
    <property type="protein sequence ID" value="MCM4078980.1"/>
    <property type="molecule type" value="Genomic_DNA"/>
</dbReference>
<feature type="compositionally biased region" description="Basic and acidic residues" evidence="1">
    <location>
        <begin position="133"/>
        <end position="146"/>
    </location>
</feature>
<gene>
    <name evidence="3" type="ORF">LXN57_15510</name>
</gene>
<dbReference type="RefSeq" id="WP_251798868.1">
    <property type="nucleotide sequence ID" value="NZ_JAMQOL010000018.1"/>
</dbReference>
<evidence type="ECO:0000313" key="4">
    <source>
        <dbReference type="Proteomes" id="UP001523216"/>
    </source>
</evidence>
<evidence type="ECO:0000259" key="2">
    <source>
        <dbReference type="Pfam" id="PF01636"/>
    </source>
</evidence>
<evidence type="ECO:0000313" key="3">
    <source>
        <dbReference type="EMBL" id="MCM4078980.1"/>
    </source>
</evidence>
<dbReference type="InterPro" id="IPR002575">
    <property type="entry name" value="Aminoglycoside_PTrfase"/>
</dbReference>
<comment type="caution">
    <text evidence="3">The sequence shown here is derived from an EMBL/GenBank/DDBJ whole genome shotgun (WGS) entry which is preliminary data.</text>
</comment>
<reference evidence="3 4" key="1">
    <citation type="submission" date="2022-06" db="EMBL/GenBank/DDBJ databases">
        <title>Actinoplanes abujensis sp. nov., isolated from Nigerian arid soil.</title>
        <authorList>
            <person name="Ding P."/>
        </authorList>
    </citation>
    <scope>NUCLEOTIDE SEQUENCE [LARGE SCALE GENOMIC DNA]</scope>
    <source>
        <strain evidence="4">TRM88002</strain>
    </source>
</reference>
<organism evidence="3 4">
    <name type="scientific">Paractinoplanes hotanensis</name>
    <dbReference type="NCBI Taxonomy" id="2906497"/>
    <lineage>
        <taxon>Bacteria</taxon>
        <taxon>Bacillati</taxon>
        <taxon>Actinomycetota</taxon>
        <taxon>Actinomycetes</taxon>
        <taxon>Micromonosporales</taxon>
        <taxon>Micromonosporaceae</taxon>
        <taxon>Paractinoplanes</taxon>
    </lineage>
</organism>
<feature type="domain" description="Aminoglycoside phosphotransferase" evidence="2">
    <location>
        <begin position="226"/>
        <end position="371"/>
    </location>
</feature>
<dbReference type="InterPro" id="IPR011009">
    <property type="entry name" value="Kinase-like_dom_sf"/>
</dbReference>
<dbReference type="SUPFAM" id="SSF56112">
    <property type="entry name" value="Protein kinase-like (PK-like)"/>
    <property type="match status" value="1"/>
</dbReference>
<accession>A0ABT0XZE2</accession>
<feature type="compositionally biased region" description="Low complexity" evidence="1">
    <location>
        <begin position="89"/>
        <end position="129"/>
    </location>
</feature>
<name>A0ABT0XZE2_9ACTN</name>
<proteinExistence type="predicted"/>
<dbReference type="Pfam" id="PF01636">
    <property type="entry name" value="APH"/>
    <property type="match status" value="1"/>
</dbReference>
<dbReference type="Gene3D" id="3.90.1200.10">
    <property type="match status" value="1"/>
</dbReference>
<evidence type="ECO:0000256" key="1">
    <source>
        <dbReference type="SAM" id="MobiDB-lite"/>
    </source>
</evidence>
<feature type="region of interest" description="Disordered" evidence="1">
    <location>
        <begin position="75"/>
        <end position="146"/>
    </location>
</feature>
<dbReference type="Proteomes" id="UP001523216">
    <property type="component" value="Unassembled WGS sequence"/>
</dbReference>
<keyword evidence="4" id="KW-1185">Reference proteome</keyword>